<evidence type="ECO:0000313" key="2">
    <source>
        <dbReference type="Proteomes" id="UP000467322"/>
    </source>
</evidence>
<evidence type="ECO:0000313" key="1">
    <source>
        <dbReference type="EMBL" id="MZR12684.1"/>
    </source>
</evidence>
<accession>A0A845M7W5</accession>
<sequence>MTSKAKRVAIAQRVGREGIDHALNSGERTNADRVAEGRVILDLMHAMTGVDPAHDADGPQTAISDTLAQLFHVAHAEGLDHTQLIATALMHFDAEINEED</sequence>
<dbReference type="Proteomes" id="UP000467322">
    <property type="component" value="Unassembled WGS sequence"/>
</dbReference>
<dbReference type="AlphaFoldDB" id="A0A845M7W5"/>
<dbReference type="EMBL" id="WTUX01000010">
    <property type="protein sequence ID" value="MZR12684.1"/>
    <property type="molecule type" value="Genomic_DNA"/>
</dbReference>
<gene>
    <name evidence="1" type="ORF">GQE99_06575</name>
</gene>
<comment type="caution">
    <text evidence="1">The sequence shown here is derived from an EMBL/GenBank/DDBJ whole genome shotgun (WGS) entry which is preliminary data.</text>
</comment>
<dbReference type="RefSeq" id="WP_161350787.1">
    <property type="nucleotide sequence ID" value="NZ_WTUX01000010.1"/>
</dbReference>
<reference evidence="1 2" key="1">
    <citation type="submission" date="2019-12" db="EMBL/GenBank/DDBJ databases">
        <title>Maritimibacter sp. nov. sp. isolated from sea sand.</title>
        <authorList>
            <person name="Kim J."/>
            <person name="Jeong S.E."/>
            <person name="Jung H.S."/>
            <person name="Jeon C.O."/>
        </authorList>
    </citation>
    <scope>NUCLEOTIDE SEQUENCE [LARGE SCALE GENOMIC DNA]</scope>
    <source>
        <strain evidence="1 2">DP07</strain>
    </source>
</reference>
<proteinExistence type="predicted"/>
<organism evidence="1 2">
    <name type="scientific">Maritimibacter harenae</name>
    <dbReference type="NCBI Taxonomy" id="2606218"/>
    <lineage>
        <taxon>Bacteria</taxon>
        <taxon>Pseudomonadati</taxon>
        <taxon>Pseudomonadota</taxon>
        <taxon>Alphaproteobacteria</taxon>
        <taxon>Rhodobacterales</taxon>
        <taxon>Roseobacteraceae</taxon>
        <taxon>Maritimibacter</taxon>
    </lineage>
</organism>
<name>A0A845M7W5_9RHOB</name>
<protein>
    <submittedName>
        <fullName evidence="1">Uncharacterized protein</fullName>
    </submittedName>
</protein>
<keyword evidence="2" id="KW-1185">Reference proteome</keyword>